<dbReference type="GO" id="GO:0009791">
    <property type="term" value="P:post-embryonic development"/>
    <property type="evidence" value="ECO:0007669"/>
    <property type="project" value="UniProtKB-ARBA"/>
</dbReference>
<dbReference type="GO" id="GO:0004830">
    <property type="term" value="F:tryptophan-tRNA ligase activity"/>
    <property type="evidence" value="ECO:0007669"/>
    <property type="project" value="TreeGrafter"/>
</dbReference>
<dbReference type="Proteomes" id="UP000237347">
    <property type="component" value="Unassembled WGS sequence"/>
</dbReference>
<evidence type="ECO:0000256" key="3">
    <source>
        <dbReference type="ARBA" id="ARBA00022840"/>
    </source>
</evidence>
<sequence>MGSFGQEGGKIDYDKLIDKFGCQRLDPSLIDRVERLTLRRAHVFLRRGVFFAHRDFNDILDAFERGEKFYLYTGRGPSSEALHLGHLIPFMFTQRLARENAKDIIACVFDIRRTFIFSDFDYVGGAFYRNMVEISKRVTCNQVVGHFGFIGEDHIGKYSFPPVQV</sequence>
<keyword evidence="7" id="KW-1185">Reference proteome</keyword>
<dbReference type="InterPro" id="IPR014729">
    <property type="entry name" value="Rossmann-like_a/b/a_fold"/>
</dbReference>
<dbReference type="PANTHER" id="PTHR10055:SF1">
    <property type="entry name" value="TRYPTOPHAN--TRNA LIGASE, CYTOPLASMIC"/>
    <property type="match status" value="1"/>
</dbReference>
<reference evidence="6 7" key="1">
    <citation type="journal article" date="2018" name="Sci. Data">
        <title>The draft genome sequence of cork oak.</title>
        <authorList>
            <person name="Ramos A.M."/>
            <person name="Usie A."/>
            <person name="Barbosa P."/>
            <person name="Barros P.M."/>
            <person name="Capote T."/>
            <person name="Chaves I."/>
            <person name="Simoes F."/>
            <person name="Abreu I."/>
            <person name="Carrasquinho I."/>
            <person name="Faro C."/>
            <person name="Guimaraes J.B."/>
            <person name="Mendonca D."/>
            <person name="Nobrega F."/>
            <person name="Rodrigues L."/>
            <person name="Saibo N.J.M."/>
            <person name="Varela M.C."/>
            <person name="Egas C."/>
            <person name="Matos J."/>
            <person name="Miguel C.M."/>
            <person name="Oliveira M.M."/>
            <person name="Ricardo C.P."/>
            <person name="Goncalves S."/>
        </authorList>
    </citation>
    <scope>NUCLEOTIDE SEQUENCE [LARGE SCALE GENOMIC DNA]</scope>
    <source>
        <strain evidence="7">cv. HL8</strain>
    </source>
</reference>
<keyword evidence="1 6" id="KW-0436">Ligase</keyword>
<organism evidence="6 7">
    <name type="scientific">Quercus suber</name>
    <name type="common">Cork oak</name>
    <dbReference type="NCBI Taxonomy" id="58331"/>
    <lineage>
        <taxon>Eukaryota</taxon>
        <taxon>Viridiplantae</taxon>
        <taxon>Streptophyta</taxon>
        <taxon>Embryophyta</taxon>
        <taxon>Tracheophyta</taxon>
        <taxon>Spermatophyta</taxon>
        <taxon>Magnoliopsida</taxon>
        <taxon>eudicotyledons</taxon>
        <taxon>Gunneridae</taxon>
        <taxon>Pentapetalae</taxon>
        <taxon>rosids</taxon>
        <taxon>fabids</taxon>
        <taxon>Fagales</taxon>
        <taxon>Fagaceae</taxon>
        <taxon>Quercus</taxon>
    </lineage>
</organism>
<dbReference type="SUPFAM" id="SSF52374">
    <property type="entry name" value="Nucleotidylyl transferase"/>
    <property type="match status" value="1"/>
</dbReference>
<dbReference type="PROSITE" id="PS00178">
    <property type="entry name" value="AA_TRNA_LIGASE_I"/>
    <property type="match status" value="1"/>
</dbReference>
<evidence type="ECO:0000313" key="6">
    <source>
        <dbReference type="EMBL" id="KAK7839462.1"/>
    </source>
</evidence>
<keyword evidence="3" id="KW-0067">ATP-binding</keyword>
<evidence type="ECO:0000256" key="5">
    <source>
        <dbReference type="ARBA" id="ARBA00030268"/>
    </source>
</evidence>
<dbReference type="InterPro" id="IPR001412">
    <property type="entry name" value="aa-tRNA-synth_I_CS"/>
</dbReference>
<dbReference type="GO" id="GO:0006436">
    <property type="term" value="P:tryptophanyl-tRNA aminoacylation"/>
    <property type="evidence" value="ECO:0007669"/>
    <property type="project" value="TreeGrafter"/>
</dbReference>
<protein>
    <recommendedName>
        <fullName evidence="5">Tryptophanyl-tRNA synthetase</fullName>
    </recommendedName>
</protein>
<dbReference type="GO" id="GO:0005737">
    <property type="term" value="C:cytoplasm"/>
    <property type="evidence" value="ECO:0007669"/>
    <property type="project" value="TreeGrafter"/>
</dbReference>
<dbReference type="AlphaFoldDB" id="A0AAW0KJD6"/>
<dbReference type="Gene3D" id="3.40.50.620">
    <property type="entry name" value="HUPs"/>
    <property type="match status" value="2"/>
</dbReference>
<comment type="caution">
    <text evidence="6">The sequence shown here is derived from an EMBL/GenBank/DDBJ whole genome shotgun (WGS) entry which is preliminary data.</text>
</comment>
<proteinExistence type="predicted"/>
<dbReference type="GO" id="GO:0048608">
    <property type="term" value="P:reproductive structure development"/>
    <property type="evidence" value="ECO:0007669"/>
    <property type="project" value="UniProtKB-ARBA"/>
</dbReference>
<accession>A0AAW0KJD6</accession>
<evidence type="ECO:0000256" key="2">
    <source>
        <dbReference type="ARBA" id="ARBA00022741"/>
    </source>
</evidence>
<dbReference type="PANTHER" id="PTHR10055">
    <property type="entry name" value="TRYPTOPHANYL-TRNA SYNTHETASE"/>
    <property type="match status" value="1"/>
</dbReference>
<name>A0AAW0KJD6_QUESU</name>
<gene>
    <name evidence="6" type="ORF">CFP56_018028</name>
</gene>
<dbReference type="GO" id="GO:0005524">
    <property type="term" value="F:ATP binding"/>
    <property type="evidence" value="ECO:0007669"/>
    <property type="project" value="UniProtKB-KW"/>
</dbReference>
<evidence type="ECO:0000256" key="1">
    <source>
        <dbReference type="ARBA" id="ARBA00022598"/>
    </source>
</evidence>
<keyword evidence="2" id="KW-0547">Nucleotide-binding</keyword>
<evidence type="ECO:0000256" key="4">
    <source>
        <dbReference type="ARBA" id="ARBA00023146"/>
    </source>
</evidence>
<keyword evidence="4" id="KW-0030">Aminoacyl-tRNA synthetase</keyword>
<dbReference type="EMBL" id="PKMF04000283">
    <property type="protein sequence ID" value="KAK7839462.1"/>
    <property type="molecule type" value="Genomic_DNA"/>
</dbReference>
<evidence type="ECO:0000313" key="7">
    <source>
        <dbReference type="Proteomes" id="UP000237347"/>
    </source>
</evidence>